<keyword evidence="5" id="KW-0539">Nucleus</keyword>
<evidence type="ECO:0000256" key="5">
    <source>
        <dbReference type="ARBA" id="ARBA00023242"/>
    </source>
</evidence>
<keyword evidence="2" id="KW-0862">Zinc</keyword>
<keyword evidence="1" id="KW-0479">Metal-binding</keyword>
<dbReference type="OrthoDB" id="40579at2759"/>
<dbReference type="Pfam" id="PF04082">
    <property type="entry name" value="Fungal_trans"/>
    <property type="match status" value="1"/>
</dbReference>
<dbReference type="EMBL" id="NAJL01000046">
    <property type="protein sequence ID" value="TKA24202.1"/>
    <property type="molecule type" value="Genomic_DNA"/>
</dbReference>
<evidence type="ECO:0000313" key="8">
    <source>
        <dbReference type="Proteomes" id="UP000308549"/>
    </source>
</evidence>
<dbReference type="GO" id="GO:0008270">
    <property type="term" value="F:zinc ion binding"/>
    <property type="evidence" value="ECO:0007669"/>
    <property type="project" value="InterPro"/>
</dbReference>
<keyword evidence="4" id="KW-0804">Transcription</keyword>
<evidence type="ECO:0000259" key="6">
    <source>
        <dbReference type="Pfam" id="PF04082"/>
    </source>
</evidence>
<dbReference type="PANTHER" id="PTHR47660">
    <property type="entry name" value="TRANSCRIPTION FACTOR WITH C2H2 AND ZN(2)-CYS(6) DNA BINDING DOMAIN (EUROFUNG)-RELATED-RELATED"/>
    <property type="match status" value="1"/>
</dbReference>
<evidence type="ECO:0000256" key="1">
    <source>
        <dbReference type="ARBA" id="ARBA00022723"/>
    </source>
</evidence>
<reference evidence="7 8" key="1">
    <citation type="submission" date="2017-03" db="EMBL/GenBank/DDBJ databases">
        <title>Genomes of endolithic fungi from Antarctica.</title>
        <authorList>
            <person name="Coleine C."/>
            <person name="Masonjones S."/>
            <person name="Stajich J.E."/>
        </authorList>
    </citation>
    <scope>NUCLEOTIDE SEQUENCE [LARGE SCALE GENOMIC DNA]</scope>
    <source>
        <strain evidence="7 8">CCFEE 6315</strain>
    </source>
</reference>
<evidence type="ECO:0000256" key="4">
    <source>
        <dbReference type="ARBA" id="ARBA00023163"/>
    </source>
</evidence>
<keyword evidence="8" id="KW-1185">Reference proteome</keyword>
<evidence type="ECO:0000256" key="2">
    <source>
        <dbReference type="ARBA" id="ARBA00022833"/>
    </source>
</evidence>
<dbReference type="InterPro" id="IPR007219">
    <property type="entry name" value="XnlR_reg_dom"/>
</dbReference>
<name>A0A4U0TQS6_9PEZI</name>
<dbReference type="GO" id="GO:0006351">
    <property type="term" value="P:DNA-templated transcription"/>
    <property type="evidence" value="ECO:0007669"/>
    <property type="project" value="InterPro"/>
</dbReference>
<dbReference type="PANTHER" id="PTHR47660:SF2">
    <property type="entry name" value="TRANSCRIPTION FACTOR WITH C2H2 AND ZN(2)-CYS(6) DNA BINDING DOMAIN (EUROFUNG)"/>
    <property type="match status" value="1"/>
</dbReference>
<gene>
    <name evidence="7" type="ORF">B0A50_05966</name>
</gene>
<proteinExistence type="predicted"/>
<organism evidence="7 8">
    <name type="scientific">Salinomyces thailandicus</name>
    <dbReference type="NCBI Taxonomy" id="706561"/>
    <lineage>
        <taxon>Eukaryota</taxon>
        <taxon>Fungi</taxon>
        <taxon>Dikarya</taxon>
        <taxon>Ascomycota</taxon>
        <taxon>Pezizomycotina</taxon>
        <taxon>Dothideomycetes</taxon>
        <taxon>Dothideomycetidae</taxon>
        <taxon>Mycosphaerellales</taxon>
        <taxon>Teratosphaeriaceae</taxon>
        <taxon>Salinomyces</taxon>
    </lineage>
</organism>
<comment type="caution">
    <text evidence="7">The sequence shown here is derived from an EMBL/GenBank/DDBJ whole genome shotgun (WGS) entry which is preliminary data.</text>
</comment>
<protein>
    <recommendedName>
        <fullName evidence="6">Xylanolytic transcriptional activator regulatory domain-containing protein</fullName>
    </recommendedName>
</protein>
<evidence type="ECO:0000313" key="7">
    <source>
        <dbReference type="EMBL" id="TKA24202.1"/>
    </source>
</evidence>
<dbReference type="Proteomes" id="UP000308549">
    <property type="component" value="Unassembled WGS sequence"/>
</dbReference>
<dbReference type="AlphaFoldDB" id="A0A4U0TQS6"/>
<feature type="domain" description="Xylanolytic transcriptional activator regulatory" evidence="6">
    <location>
        <begin position="223"/>
        <end position="410"/>
    </location>
</feature>
<keyword evidence="3" id="KW-0805">Transcription regulation</keyword>
<evidence type="ECO:0000256" key="3">
    <source>
        <dbReference type="ARBA" id="ARBA00023015"/>
    </source>
</evidence>
<sequence>MEDASLLLGLNSGHAVSSNLTQNGGEGHKYDTDNLIMDNSNFPDFFEQIMMSNTDLGRQQPANMPFDVSNFTQDLTFDSCDFDFSFLSSGLTRPPTAQAHRLELSDNPGQTPQSDAQLRSEAFEKSPWSWNHWIPERNSHAFSGQEEINIQEDRLQSADQLTSPGSIRLVHVDIDQAARDRMIRVVTKVAHQQLSMPSFPSLELLVDLVDVFLLQDSNSVDSYVHAATFNCKTTRTELLLAMVAAGARYIALPPVWKMGLVIQEVVRLAMGDVFEGDNSTTRELQSLQTVLLWLGIGAFSGFRRKTEIALSFLQSPITMLVWSNAFGRSRYKDIVPDVNDSDEALDSKWRAWAAQESLKRLIIYTFIHDSQVAMINMRNTLISPAQLQIPLPASRQMWLAPNAQAWRNTYYGLGLPGIQTNTLTMLEFFGNNKLLQNLGDTVDHQLCMLAACHGLGHEVWNFRQQGRILIHWRNQGRRDRWLAHQTHQRDLSDDLVAMHAHCELRGDSSLESLLTLELLLMTLHVDFEDVQTFSGKSGEEEARKVFPRVREWSESAEARTALKHAGKVFQVAKAFEKTKLRDFYSVAVYHAALTLWVYGMVLSNTASRSGAPTPMNGSAPPRSSIGGLLSPPEQRVCLDNGDDRAVRAFTLLGQGTPGIQDVDSAFVPLTNCKGLMLTAAAVLKKNFPQSSNGLPALVENLANLMNDLAKLSRKE</sequence>
<dbReference type="GO" id="GO:0003677">
    <property type="term" value="F:DNA binding"/>
    <property type="evidence" value="ECO:0007669"/>
    <property type="project" value="InterPro"/>
</dbReference>
<accession>A0A4U0TQS6</accession>